<reference evidence="3 4" key="1">
    <citation type="submission" date="2019-01" db="EMBL/GenBank/DDBJ databases">
        <authorList>
            <person name="Chen W.-M."/>
        </authorList>
    </citation>
    <scope>NUCLEOTIDE SEQUENCE [LARGE SCALE GENOMIC DNA]</scope>
    <source>
        <strain evidence="3 4">KYPC3</strain>
    </source>
</reference>
<name>A0A437R3D7_9GAMM</name>
<feature type="domain" description="Glycosyl transferase family 1" evidence="1">
    <location>
        <begin position="166"/>
        <end position="331"/>
    </location>
</feature>
<dbReference type="GO" id="GO:1901135">
    <property type="term" value="P:carbohydrate derivative metabolic process"/>
    <property type="evidence" value="ECO:0007669"/>
    <property type="project" value="UniProtKB-ARBA"/>
</dbReference>
<evidence type="ECO:0000259" key="2">
    <source>
        <dbReference type="Pfam" id="PF13439"/>
    </source>
</evidence>
<dbReference type="Gene3D" id="3.40.50.2000">
    <property type="entry name" value="Glycogen Phosphorylase B"/>
    <property type="match status" value="2"/>
</dbReference>
<dbReference type="SUPFAM" id="SSF53756">
    <property type="entry name" value="UDP-Glycosyltransferase/glycogen phosphorylase"/>
    <property type="match status" value="1"/>
</dbReference>
<dbReference type="GO" id="GO:0016757">
    <property type="term" value="F:glycosyltransferase activity"/>
    <property type="evidence" value="ECO:0007669"/>
    <property type="project" value="InterPro"/>
</dbReference>
<dbReference type="InterPro" id="IPR001296">
    <property type="entry name" value="Glyco_trans_1"/>
</dbReference>
<dbReference type="RefSeq" id="WP_127697672.1">
    <property type="nucleotide sequence ID" value="NZ_SACS01000002.1"/>
</dbReference>
<dbReference type="PANTHER" id="PTHR12526:SF638">
    <property type="entry name" value="SPORE COAT PROTEIN SA"/>
    <property type="match status" value="1"/>
</dbReference>
<evidence type="ECO:0000259" key="1">
    <source>
        <dbReference type="Pfam" id="PF00534"/>
    </source>
</evidence>
<proteinExistence type="predicted"/>
<keyword evidence="3" id="KW-0808">Transferase</keyword>
<comment type="caution">
    <text evidence="3">The sequence shown here is derived from an EMBL/GenBank/DDBJ whole genome shotgun (WGS) entry which is preliminary data.</text>
</comment>
<feature type="domain" description="Glycosyltransferase subfamily 4-like N-terminal" evidence="2">
    <location>
        <begin position="45"/>
        <end position="156"/>
    </location>
</feature>
<gene>
    <name evidence="3" type="ORF">EOE67_03565</name>
</gene>
<organism evidence="3 4">
    <name type="scientific">Rheinheimera riviphila</name>
    <dbReference type="NCBI Taxonomy" id="1834037"/>
    <lineage>
        <taxon>Bacteria</taxon>
        <taxon>Pseudomonadati</taxon>
        <taxon>Pseudomonadota</taxon>
        <taxon>Gammaproteobacteria</taxon>
        <taxon>Chromatiales</taxon>
        <taxon>Chromatiaceae</taxon>
        <taxon>Rheinheimera</taxon>
    </lineage>
</organism>
<sequence length="357" mass="38882">MMLKRLLIARATSSPKERVISLTTLGPIGAELRNAGIEVDCLELDKSVFGVIRRFFQLVKLLNQLQPDVVQTWMYHADLFGGLAAKLAGCRQIMWGIRGTYTPIGRPATHKIMQLCALLSGSIPSKIVCVAEAARKSHITYGYRADKLLVIPNGLDFHGFQSASARELLREQWLFNDKNMILGSVGRFHPDKGQDLLIEAFASLAAEFPLLCLVLVGRDCEASNQQLGSQIAKLQLTGRVLLLGERSDISACLGAFDLYCMPSRTEGFPNGLAEAMAVGLAAVATKAGDAEVLGADTVLYATPDVNALAVALRDLLTMDAGSRQQLGANAAMRVKELFSIQAVRQRYDRLYQSVLES</sequence>
<evidence type="ECO:0000313" key="4">
    <source>
        <dbReference type="Proteomes" id="UP000283077"/>
    </source>
</evidence>
<protein>
    <submittedName>
        <fullName evidence="3">Glycosyltransferase</fullName>
    </submittedName>
</protein>
<evidence type="ECO:0000313" key="3">
    <source>
        <dbReference type="EMBL" id="RVU41290.1"/>
    </source>
</evidence>
<dbReference type="OrthoDB" id="9777346at2"/>
<keyword evidence="4" id="KW-1185">Reference proteome</keyword>
<dbReference type="AlphaFoldDB" id="A0A437R3D7"/>
<dbReference type="EMBL" id="SACS01000002">
    <property type="protein sequence ID" value="RVU41290.1"/>
    <property type="molecule type" value="Genomic_DNA"/>
</dbReference>
<accession>A0A437R3D7</accession>
<dbReference type="Pfam" id="PF00534">
    <property type="entry name" value="Glycos_transf_1"/>
    <property type="match status" value="1"/>
</dbReference>
<dbReference type="Pfam" id="PF13439">
    <property type="entry name" value="Glyco_transf_4"/>
    <property type="match status" value="1"/>
</dbReference>
<dbReference type="Proteomes" id="UP000283077">
    <property type="component" value="Unassembled WGS sequence"/>
</dbReference>
<dbReference type="InterPro" id="IPR028098">
    <property type="entry name" value="Glyco_trans_4-like_N"/>
</dbReference>
<dbReference type="PANTHER" id="PTHR12526">
    <property type="entry name" value="GLYCOSYLTRANSFERASE"/>
    <property type="match status" value="1"/>
</dbReference>